<dbReference type="EC" id="3.2.1.14" evidence="2"/>
<gene>
    <name evidence="10" type="ORF">FH972_016341</name>
</gene>
<evidence type="ECO:0000256" key="5">
    <source>
        <dbReference type="ARBA" id="ARBA00023277"/>
    </source>
</evidence>
<comment type="catalytic activity">
    <reaction evidence="1">
        <text>Random endo-hydrolysis of N-acetyl-beta-D-glucosaminide (1-&gt;4)-beta-linkages in chitin and chitodextrins.</text>
        <dbReference type="EC" id="3.2.1.14"/>
    </reaction>
</comment>
<evidence type="ECO:0000256" key="2">
    <source>
        <dbReference type="ARBA" id="ARBA00012729"/>
    </source>
</evidence>
<dbReference type="GO" id="GO:0006032">
    <property type="term" value="P:chitin catabolic process"/>
    <property type="evidence" value="ECO:0007669"/>
    <property type="project" value="UniProtKB-KW"/>
</dbReference>
<keyword evidence="7" id="KW-0624">Polysaccharide degradation</keyword>
<proteinExistence type="predicted"/>
<dbReference type="EMBL" id="CM017326">
    <property type="protein sequence ID" value="KAE8077815.1"/>
    <property type="molecule type" value="Genomic_DNA"/>
</dbReference>
<keyword evidence="6" id="KW-0326">Glycosidase</keyword>
<evidence type="ECO:0000259" key="9">
    <source>
        <dbReference type="PROSITE" id="PS51910"/>
    </source>
</evidence>
<keyword evidence="8" id="KW-0732">Signal</keyword>
<name>A0A5N6RFK4_9ROSI</name>
<protein>
    <recommendedName>
        <fullName evidence="2">chitinase</fullName>
        <ecNumber evidence="2">3.2.1.14</ecNumber>
    </recommendedName>
</protein>
<evidence type="ECO:0000256" key="6">
    <source>
        <dbReference type="ARBA" id="ARBA00023295"/>
    </source>
</evidence>
<dbReference type="OrthoDB" id="6020543at2759"/>
<dbReference type="GO" id="GO:0008843">
    <property type="term" value="F:endochitinase activity"/>
    <property type="evidence" value="ECO:0007669"/>
    <property type="project" value="UniProtKB-EC"/>
</dbReference>
<keyword evidence="3" id="KW-0378">Hydrolase</keyword>
<dbReference type="InterPro" id="IPR017853">
    <property type="entry name" value="GH"/>
</dbReference>
<evidence type="ECO:0000256" key="4">
    <source>
        <dbReference type="ARBA" id="ARBA00023024"/>
    </source>
</evidence>
<dbReference type="Gene3D" id="3.20.20.80">
    <property type="entry name" value="Glycosidases"/>
    <property type="match status" value="3"/>
</dbReference>
<feature type="signal peptide" evidence="8">
    <location>
        <begin position="1"/>
        <end position="26"/>
    </location>
</feature>
<dbReference type="Proteomes" id="UP000327013">
    <property type="component" value="Chromosome 6"/>
</dbReference>
<feature type="chain" id="PRO_5024337023" description="chitinase" evidence="8">
    <location>
        <begin position="27"/>
        <end position="237"/>
    </location>
</feature>
<dbReference type="PANTHER" id="PTHR45708:SF21">
    <property type="entry name" value="ACIDIC ENDOCHITINASE"/>
    <property type="match status" value="1"/>
</dbReference>
<evidence type="ECO:0000256" key="7">
    <source>
        <dbReference type="ARBA" id="ARBA00023326"/>
    </source>
</evidence>
<evidence type="ECO:0000256" key="3">
    <source>
        <dbReference type="ARBA" id="ARBA00022801"/>
    </source>
</evidence>
<evidence type="ECO:0000313" key="10">
    <source>
        <dbReference type="EMBL" id="KAE8077815.1"/>
    </source>
</evidence>
<accession>A0A5N6RFK4</accession>
<evidence type="ECO:0000256" key="1">
    <source>
        <dbReference type="ARBA" id="ARBA00000822"/>
    </source>
</evidence>
<keyword evidence="5" id="KW-0119">Carbohydrate metabolism</keyword>
<dbReference type="GO" id="GO:0005576">
    <property type="term" value="C:extracellular region"/>
    <property type="evidence" value="ECO:0007669"/>
    <property type="project" value="TreeGrafter"/>
</dbReference>
<evidence type="ECO:0000256" key="8">
    <source>
        <dbReference type="SAM" id="SignalP"/>
    </source>
</evidence>
<dbReference type="InterPro" id="IPR001223">
    <property type="entry name" value="Glyco_hydro18_cat"/>
</dbReference>
<dbReference type="PANTHER" id="PTHR45708">
    <property type="entry name" value="ENDOCHITINASE"/>
    <property type="match status" value="1"/>
</dbReference>
<dbReference type="SUPFAM" id="SSF51445">
    <property type="entry name" value="(Trans)glycosidases"/>
    <property type="match status" value="1"/>
</dbReference>
<dbReference type="AlphaFoldDB" id="A0A5N6RFK4"/>
<reference evidence="10 11" key="1">
    <citation type="submission" date="2019-06" db="EMBL/GenBank/DDBJ databases">
        <title>A chromosomal-level reference genome of Carpinus fangiana (Coryloideae, Betulaceae).</title>
        <authorList>
            <person name="Yang X."/>
            <person name="Wang Z."/>
            <person name="Zhang L."/>
            <person name="Hao G."/>
            <person name="Liu J."/>
            <person name="Yang Y."/>
        </authorList>
    </citation>
    <scope>NUCLEOTIDE SEQUENCE [LARGE SCALE GENOMIC DNA]</scope>
    <source>
        <strain evidence="10">Cfa_2016G</strain>
        <tissue evidence="10">Leaf</tissue>
    </source>
</reference>
<keyword evidence="4" id="KW-0146">Chitin degradation</keyword>
<evidence type="ECO:0000313" key="11">
    <source>
        <dbReference type="Proteomes" id="UP000327013"/>
    </source>
</evidence>
<dbReference type="GO" id="GO:0000272">
    <property type="term" value="P:polysaccharide catabolic process"/>
    <property type="evidence" value="ECO:0007669"/>
    <property type="project" value="UniProtKB-KW"/>
</dbReference>
<keyword evidence="11" id="KW-1185">Reference proteome</keyword>
<sequence>MTNDLQLTPLLFLLLLGLSLIQTSDAGGIAIYWGQGGNEGTLIQTCATGRYKYVNIAFLNKFGSGRKQEINLANHCNPAFNRCRVVSNGIRYCQRRGVKSSSRPLGDAILDGIDFAIELGSKKYWNSLAQYLKAYSKPGRNVYLSAAPQCPFPDRFLGAALNTGNINRLISSWNRWTNSMKAGKLLLGLPAAPQAAGSEYVPPNVLTSRILPIIKRSSKYGGVMFWSKYYDNRTGYI</sequence>
<feature type="domain" description="GH18" evidence="9">
    <location>
        <begin position="1"/>
        <end position="237"/>
    </location>
</feature>
<dbReference type="PROSITE" id="PS51910">
    <property type="entry name" value="GH18_2"/>
    <property type="match status" value="1"/>
</dbReference>
<organism evidence="10 11">
    <name type="scientific">Carpinus fangiana</name>
    <dbReference type="NCBI Taxonomy" id="176857"/>
    <lineage>
        <taxon>Eukaryota</taxon>
        <taxon>Viridiplantae</taxon>
        <taxon>Streptophyta</taxon>
        <taxon>Embryophyta</taxon>
        <taxon>Tracheophyta</taxon>
        <taxon>Spermatophyta</taxon>
        <taxon>Magnoliopsida</taxon>
        <taxon>eudicotyledons</taxon>
        <taxon>Gunneridae</taxon>
        <taxon>Pentapetalae</taxon>
        <taxon>rosids</taxon>
        <taxon>fabids</taxon>
        <taxon>Fagales</taxon>
        <taxon>Betulaceae</taxon>
        <taxon>Carpinus</taxon>
    </lineage>
</organism>
<dbReference type="InterPro" id="IPR050542">
    <property type="entry name" value="Glycosyl_Hydrlase18_Chitinase"/>
</dbReference>